<proteinExistence type="predicted"/>
<name>A0ABP3TYH9_9CLOT</name>
<comment type="caution">
    <text evidence="2">The sequence shown here is derived from an EMBL/GenBank/DDBJ whole genome shotgun (WGS) entry which is preliminary data.</text>
</comment>
<organism evidence="2 3">
    <name type="scientific">Clostridium malenominatum</name>
    <dbReference type="NCBI Taxonomy" id="1539"/>
    <lineage>
        <taxon>Bacteria</taxon>
        <taxon>Bacillati</taxon>
        <taxon>Bacillota</taxon>
        <taxon>Clostridia</taxon>
        <taxon>Eubacteriales</taxon>
        <taxon>Clostridiaceae</taxon>
        <taxon>Clostridium</taxon>
    </lineage>
</organism>
<dbReference type="Proteomes" id="UP001500339">
    <property type="component" value="Unassembled WGS sequence"/>
</dbReference>
<dbReference type="EMBL" id="BAAACF010000001">
    <property type="protein sequence ID" value="GAA0720694.1"/>
    <property type="molecule type" value="Genomic_DNA"/>
</dbReference>
<dbReference type="RefSeq" id="WP_343767360.1">
    <property type="nucleotide sequence ID" value="NZ_BAAACF010000001.1"/>
</dbReference>
<reference evidence="3" key="1">
    <citation type="journal article" date="2019" name="Int. J. Syst. Evol. Microbiol.">
        <title>The Global Catalogue of Microorganisms (GCM) 10K type strain sequencing project: providing services to taxonomists for standard genome sequencing and annotation.</title>
        <authorList>
            <consortium name="The Broad Institute Genomics Platform"/>
            <consortium name="The Broad Institute Genome Sequencing Center for Infectious Disease"/>
            <person name="Wu L."/>
            <person name="Ma J."/>
        </authorList>
    </citation>
    <scope>NUCLEOTIDE SEQUENCE [LARGE SCALE GENOMIC DNA]</scope>
    <source>
        <strain evidence="3">JCM 1405</strain>
    </source>
</reference>
<protein>
    <submittedName>
        <fullName evidence="2">Uncharacterized protein</fullName>
    </submittedName>
</protein>
<evidence type="ECO:0000313" key="3">
    <source>
        <dbReference type="Proteomes" id="UP001500339"/>
    </source>
</evidence>
<keyword evidence="1" id="KW-0732">Signal</keyword>
<evidence type="ECO:0000256" key="1">
    <source>
        <dbReference type="SAM" id="SignalP"/>
    </source>
</evidence>
<keyword evidence="3" id="KW-1185">Reference proteome</keyword>
<accession>A0ABP3TYH9</accession>
<feature type="chain" id="PRO_5047359251" evidence="1">
    <location>
        <begin position="25"/>
        <end position="406"/>
    </location>
</feature>
<evidence type="ECO:0000313" key="2">
    <source>
        <dbReference type="EMBL" id="GAA0720694.1"/>
    </source>
</evidence>
<sequence>MKKLISKLTILCLAFILGSSTVSASTPPGLDKKGGLPPGIQKRFIQQEKNTKEYYTVVKDIYAEQRRIVIEDGTAILNLLVADKAKIEINKKSAKFEDIRKNDEVYFKLDKNNTITELKITREKETLYTVEGTLLLVNKEQNQLYIYENNKLVTYQLKSDVVVRINGERRKLSDLTPGMKLKLTIEGNKVKLIEGIKDVETKVKGTIIGIDYNRLEFVLQEGTKVTLYKAKSSTPIKIDGKIKTFNDLVVGMEIEAYTIEQNIVSLEGKALATEIQKGIVQYINVDRKEIILTQGSKETLFKINNNVTVKINGVLKTLRDITVNMEAQLTVQSGEVIEININPSVTSVEGRIIAKDVSSKPSITIQIGNEIKVFTVRNDVNIVAVQVGKEAIINIKDNQVISIVIK</sequence>
<feature type="signal peptide" evidence="1">
    <location>
        <begin position="1"/>
        <end position="24"/>
    </location>
</feature>
<gene>
    <name evidence="2" type="ORF">GCM10008905_10160</name>
</gene>